<dbReference type="PANTHER" id="PTHR47540:SF6">
    <property type="entry name" value="ZN(II)2CYS6 TRANSCRIPTION FACTOR (EUROFUNG)"/>
    <property type="match status" value="1"/>
</dbReference>
<dbReference type="CDD" id="cd00067">
    <property type="entry name" value="GAL4"/>
    <property type="match status" value="1"/>
</dbReference>
<organism evidence="9 10">
    <name type="scientific">Sarocladium strictum</name>
    <name type="common">Black bundle disease fungus</name>
    <name type="synonym">Acremonium strictum</name>
    <dbReference type="NCBI Taxonomy" id="5046"/>
    <lineage>
        <taxon>Eukaryota</taxon>
        <taxon>Fungi</taxon>
        <taxon>Dikarya</taxon>
        <taxon>Ascomycota</taxon>
        <taxon>Pezizomycotina</taxon>
        <taxon>Sordariomycetes</taxon>
        <taxon>Hypocreomycetidae</taxon>
        <taxon>Hypocreales</taxon>
        <taxon>Sarocladiaceae</taxon>
        <taxon>Sarocladium</taxon>
    </lineage>
</organism>
<name>A0AA39L735_SARSR</name>
<keyword evidence="6" id="KW-0539">Nucleus</keyword>
<keyword evidence="4" id="KW-0238">DNA-binding</keyword>
<dbReference type="AlphaFoldDB" id="A0AA39L735"/>
<evidence type="ECO:0000256" key="3">
    <source>
        <dbReference type="ARBA" id="ARBA00023015"/>
    </source>
</evidence>
<dbReference type="GO" id="GO:0045944">
    <property type="term" value="P:positive regulation of transcription by RNA polymerase II"/>
    <property type="evidence" value="ECO:0007669"/>
    <property type="project" value="TreeGrafter"/>
</dbReference>
<dbReference type="PROSITE" id="PS50048">
    <property type="entry name" value="ZN2_CY6_FUNGAL_2"/>
    <property type="match status" value="1"/>
</dbReference>
<dbReference type="InterPro" id="IPR036864">
    <property type="entry name" value="Zn2-C6_fun-type_DNA-bd_sf"/>
</dbReference>
<keyword evidence="3" id="KW-0805">Transcription regulation</keyword>
<dbReference type="SMART" id="SM00906">
    <property type="entry name" value="Fungal_trans"/>
    <property type="match status" value="1"/>
</dbReference>
<dbReference type="GO" id="GO:0000981">
    <property type="term" value="F:DNA-binding transcription factor activity, RNA polymerase II-specific"/>
    <property type="evidence" value="ECO:0007669"/>
    <property type="project" value="InterPro"/>
</dbReference>
<evidence type="ECO:0000256" key="1">
    <source>
        <dbReference type="ARBA" id="ARBA00004123"/>
    </source>
</evidence>
<dbReference type="GO" id="GO:0008270">
    <property type="term" value="F:zinc ion binding"/>
    <property type="evidence" value="ECO:0007669"/>
    <property type="project" value="InterPro"/>
</dbReference>
<dbReference type="Gene3D" id="4.10.240.10">
    <property type="entry name" value="Zn(2)-C6 fungal-type DNA-binding domain"/>
    <property type="match status" value="1"/>
</dbReference>
<dbReference type="PANTHER" id="PTHR47540">
    <property type="entry name" value="THIAMINE REPRESSIBLE GENES REGULATORY PROTEIN THI5"/>
    <property type="match status" value="1"/>
</dbReference>
<dbReference type="SUPFAM" id="SSF57701">
    <property type="entry name" value="Zn2/Cys6 DNA-binding domain"/>
    <property type="match status" value="1"/>
</dbReference>
<evidence type="ECO:0000313" key="9">
    <source>
        <dbReference type="EMBL" id="KAK0386583.1"/>
    </source>
</evidence>
<dbReference type="InterPro" id="IPR051711">
    <property type="entry name" value="Stress_Response_Reg"/>
</dbReference>
<evidence type="ECO:0000256" key="2">
    <source>
        <dbReference type="ARBA" id="ARBA00022723"/>
    </source>
</evidence>
<dbReference type="Pfam" id="PF00172">
    <property type="entry name" value="Zn_clus"/>
    <property type="match status" value="1"/>
</dbReference>
<evidence type="ECO:0000256" key="6">
    <source>
        <dbReference type="ARBA" id="ARBA00023242"/>
    </source>
</evidence>
<keyword evidence="5" id="KW-0804">Transcription</keyword>
<proteinExistence type="predicted"/>
<dbReference type="InterPro" id="IPR007219">
    <property type="entry name" value="XnlR_reg_dom"/>
</dbReference>
<keyword evidence="10" id="KW-1185">Reference proteome</keyword>
<evidence type="ECO:0000256" key="5">
    <source>
        <dbReference type="ARBA" id="ARBA00023163"/>
    </source>
</evidence>
<dbReference type="EMBL" id="JAPDFR010000005">
    <property type="protein sequence ID" value="KAK0386583.1"/>
    <property type="molecule type" value="Genomic_DNA"/>
</dbReference>
<dbReference type="GO" id="GO:0006351">
    <property type="term" value="P:DNA-templated transcription"/>
    <property type="evidence" value="ECO:0007669"/>
    <property type="project" value="InterPro"/>
</dbReference>
<evidence type="ECO:0000256" key="4">
    <source>
        <dbReference type="ARBA" id="ARBA00023125"/>
    </source>
</evidence>
<evidence type="ECO:0000313" key="10">
    <source>
        <dbReference type="Proteomes" id="UP001175261"/>
    </source>
</evidence>
<accession>A0AA39L735</accession>
<feature type="region of interest" description="Disordered" evidence="7">
    <location>
        <begin position="496"/>
        <end position="515"/>
    </location>
</feature>
<sequence>MNHRSTFLGTMSYVPGRPRRLLAACHPCHRQKIKCSGEQPCAACISNGRPAACQYPRKERKIPVSESYLRELEADNKRLREGTAAGIAASLQTPDSDRITPVPNRGGSSEDDLRLSREETNMLNPMFDNRARDSPEQSFFSSHESAFVGEASCAAFCNRLLRCFDDTYTPCNAGFSNYHALNGRMQPILDHRDSFPERMHAKLLLNVARRFIGNYHPLFLEVTFMQEMDAVYRRELTPSSLWLCKFYVLMALGEIYTNRRGAEGSGTVPGTRYYERAVYMFQDHDLHEEPCLMHVEILTLLGWASNIFGRVRTAYYYSGTAVRLAMSMGMHRAVSSTSTLTPVERESRRRTWWVLYFFDRFSASKLGQPVAVRDEDIDVEMPSMEGLTEEEKKEFLDPQPLITNTRLGRIIGNILTDIYGASKSRRGLCIRGVHGILKQLRSWHDELPNDLRLKEHGTPRPVASLHLAYNQCIIQTTRPVLLHLFKTQFQLDRAESQRIQEGQEAEQQQATRSGLPQSFSPVTLALAESCVNAAKSTSRVVEGLFLDGAVASYGYWDAHHIFSAALILVISAVMNPTTATSEALETLLSILRSMKTDGNIPAVDFCEKLSQVQKRVSNLRSKTQGTDHADLGQDLQSNLGFEPRLQQNQHALSGTAERRLSGGDSAAPSFLGTPSGAAVAVSANTARGGSSNDSDNDASMNWTSVDILGNPRIGSFLDETRIPWLDGIFLDDGTLKQFAPDMETNYSY</sequence>
<dbReference type="GO" id="GO:0043565">
    <property type="term" value="F:sequence-specific DNA binding"/>
    <property type="evidence" value="ECO:0007669"/>
    <property type="project" value="TreeGrafter"/>
</dbReference>
<dbReference type="CDD" id="cd12148">
    <property type="entry name" value="fungal_TF_MHR"/>
    <property type="match status" value="1"/>
</dbReference>
<dbReference type="InterPro" id="IPR001138">
    <property type="entry name" value="Zn2Cys6_DnaBD"/>
</dbReference>
<feature type="compositionally biased region" description="Low complexity" evidence="7">
    <location>
        <begin position="500"/>
        <end position="510"/>
    </location>
</feature>
<feature type="region of interest" description="Disordered" evidence="7">
    <location>
        <begin position="87"/>
        <end position="112"/>
    </location>
</feature>
<feature type="domain" description="Zn(2)-C6 fungal-type" evidence="8">
    <location>
        <begin position="24"/>
        <end position="55"/>
    </location>
</feature>
<dbReference type="SMART" id="SM00066">
    <property type="entry name" value="GAL4"/>
    <property type="match status" value="1"/>
</dbReference>
<protein>
    <recommendedName>
        <fullName evidence="8">Zn(2)-C6 fungal-type domain-containing protein</fullName>
    </recommendedName>
</protein>
<dbReference type="Proteomes" id="UP001175261">
    <property type="component" value="Unassembled WGS sequence"/>
</dbReference>
<comment type="subcellular location">
    <subcellularLocation>
        <location evidence="1">Nucleus</location>
    </subcellularLocation>
</comment>
<keyword evidence="2" id="KW-0479">Metal-binding</keyword>
<evidence type="ECO:0000256" key="7">
    <source>
        <dbReference type="SAM" id="MobiDB-lite"/>
    </source>
</evidence>
<comment type="caution">
    <text evidence="9">The sequence shown here is derived from an EMBL/GenBank/DDBJ whole genome shotgun (WGS) entry which is preliminary data.</text>
</comment>
<dbReference type="GO" id="GO:0005634">
    <property type="term" value="C:nucleus"/>
    <property type="evidence" value="ECO:0007669"/>
    <property type="project" value="UniProtKB-SubCell"/>
</dbReference>
<gene>
    <name evidence="9" type="ORF">NLU13_6418</name>
</gene>
<dbReference type="PROSITE" id="PS00463">
    <property type="entry name" value="ZN2_CY6_FUNGAL_1"/>
    <property type="match status" value="1"/>
</dbReference>
<dbReference type="Pfam" id="PF04082">
    <property type="entry name" value="Fungal_trans"/>
    <property type="match status" value="1"/>
</dbReference>
<reference evidence="9" key="1">
    <citation type="submission" date="2022-10" db="EMBL/GenBank/DDBJ databases">
        <title>Determination and structural analysis of whole genome sequence of Sarocladium strictum F4-1.</title>
        <authorList>
            <person name="Hu L."/>
            <person name="Jiang Y."/>
        </authorList>
    </citation>
    <scope>NUCLEOTIDE SEQUENCE</scope>
    <source>
        <strain evidence="9">F4-1</strain>
    </source>
</reference>
<evidence type="ECO:0000259" key="8">
    <source>
        <dbReference type="PROSITE" id="PS50048"/>
    </source>
</evidence>